<evidence type="ECO:0000256" key="6">
    <source>
        <dbReference type="SAM" id="MobiDB-lite"/>
    </source>
</evidence>
<accession>A0A5C5XGB7</accession>
<keyword evidence="2 5" id="KW-0808">Transferase</keyword>
<comment type="caution">
    <text evidence="5">Lacks conserved residue(s) required for the propagation of feature annotation.</text>
</comment>
<proteinExistence type="inferred from homology"/>
<dbReference type="CDD" id="cd02440">
    <property type="entry name" value="AdoMet_MTases"/>
    <property type="match status" value="1"/>
</dbReference>
<dbReference type="EMBL" id="SJPG01000001">
    <property type="protein sequence ID" value="TWT62186.1"/>
    <property type="molecule type" value="Genomic_DNA"/>
</dbReference>
<dbReference type="GO" id="GO:0003723">
    <property type="term" value="F:RNA binding"/>
    <property type="evidence" value="ECO:0007669"/>
    <property type="project" value="UniProtKB-UniRule"/>
</dbReference>
<dbReference type="PANTHER" id="PTHR22807:SF53">
    <property type="entry name" value="RIBOSOMAL RNA SMALL SUBUNIT METHYLTRANSFERASE B-RELATED"/>
    <property type="match status" value="1"/>
</dbReference>
<dbReference type="SUPFAM" id="SSF53335">
    <property type="entry name" value="S-adenosyl-L-methionine-dependent methyltransferases"/>
    <property type="match status" value="1"/>
</dbReference>
<feature type="binding site" evidence="5">
    <location>
        <position position="370"/>
    </location>
    <ligand>
        <name>S-adenosyl-L-methionine</name>
        <dbReference type="ChEBI" id="CHEBI:59789"/>
    </ligand>
</feature>
<dbReference type="EC" id="2.1.1.176" evidence="8"/>
<organism evidence="8 9">
    <name type="scientific">Rubinisphaera italica</name>
    <dbReference type="NCBI Taxonomy" id="2527969"/>
    <lineage>
        <taxon>Bacteria</taxon>
        <taxon>Pseudomonadati</taxon>
        <taxon>Planctomycetota</taxon>
        <taxon>Planctomycetia</taxon>
        <taxon>Planctomycetales</taxon>
        <taxon>Planctomycetaceae</taxon>
        <taxon>Rubinisphaera</taxon>
    </lineage>
</organism>
<evidence type="ECO:0000256" key="2">
    <source>
        <dbReference type="ARBA" id="ARBA00022679"/>
    </source>
</evidence>
<dbReference type="GO" id="GO:0001510">
    <property type="term" value="P:RNA methylation"/>
    <property type="evidence" value="ECO:0007669"/>
    <property type="project" value="InterPro"/>
</dbReference>
<keyword evidence="9" id="KW-1185">Reference proteome</keyword>
<dbReference type="GO" id="GO:0008173">
    <property type="term" value="F:RNA methyltransferase activity"/>
    <property type="evidence" value="ECO:0007669"/>
    <property type="project" value="InterPro"/>
</dbReference>
<dbReference type="Pfam" id="PF01189">
    <property type="entry name" value="Methyltr_RsmB-F"/>
    <property type="match status" value="1"/>
</dbReference>
<dbReference type="AlphaFoldDB" id="A0A5C5XGB7"/>
<dbReference type="OrthoDB" id="9810297at2"/>
<dbReference type="SUPFAM" id="SSF48013">
    <property type="entry name" value="NusB-like"/>
    <property type="match status" value="1"/>
</dbReference>
<dbReference type="PROSITE" id="PS51686">
    <property type="entry name" value="SAM_MT_RSMB_NOP"/>
    <property type="match status" value="1"/>
</dbReference>
<feature type="domain" description="SAM-dependent MTase RsmB/NOP-type" evidence="7">
    <location>
        <begin position="213"/>
        <end position="482"/>
    </location>
</feature>
<keyword evidence="1 5" id="KW-0489">Methyltransferase</keyword>
<feature type="binding site" evidence="5">
    <location>
        <position position="326"/>
    </location>
    <ligand>
        <name>S-adenosyl-L-methionine</name>
        <dbReference type="ChEBI" id="CHEBI:59789"/>
    </ligand>
</feature>
<keyword evidence="3 5" id="KW-0949">S-adenosyl-L-methionine</keyword>
<evidence type="ECO:0000256" key="3">
    <source>
        <dbReference type="ARBA" id="ARBA00022691"/>
    </source>
</evidence>
<name>A0A5C5XGB7_9PLAN</name>
<dbReference type="Gene3D" id="3.30.70.1170">
    <property type="entry name" value="Sun protein, domain 3"/>
    <property type="match status" value="1"/>
</dbReference>
<gene>
    <name evidence="8" type="primary">rsmB</name>
    <name evidence="8" type="ORF">Pan54_29270</name>
</gene>
<dbReference type="InterPro" id="IPR023267">
    <property type="entry name" value="RCMT"/>
</dbReference>
<dbReference type="Pfam" id="PF22458">
    <property type="entry name" value="RsmF-B_ferredox"/>
    <property type="match status" value="1"/>
</dbReference>
<dbReference type="RefSeq" id="WP_146504072.1">
    <property type="nucleotide sequence ID" value="NZ_SJPG01000001.1"/>
</dbReference>
<dbReference type="InterPro" id="IPR029063">
    <property type="entry name" value="SAM-dependent_MTases_sf"/>
</dbReference>
<feature type="compositionally biased region" description="Basic residues" evidence="6">
    <location>
        <begin position="1"/>
        <end position="17"/>
    </location>
</feature>
<feature type="binding site" evidence="5">
    <location>
        <position position="353"/>
    </location>
    <ligand>
        <name>S-adenosyl-L-methionine</name>
        <dbReference type="ChEBI" id="CHEBI:59789"/>
    </ligand>
</feature>
<keyword evidence="4 5" id="KW-0694">RNA-binding</keyword>
<dbReference type="Gene3D" id="3.40.50.150">
    <property type="entry name" value="Vaccinia Virus protein VP39"/>
    <property type="match status" value="1"/>
</dbReference>
<dbReference type="InterPro" id="IPR049560">
    <property type="entry name" value="MeTrfase_RsmB-F_NOP2_cat"/>
</dbReference>
<comment type="caution">
    <text evidence="8">The sequence shown here is derived from an EMBL/GenBank/DDBJ whole genome shotgun (WGS) entry which is preliminary data.</text>
</comment>
<dbReference type="GO" id="GO:0006355">
    <property type="term" value="P:regulation of DNA-templated transcription"/>
    <property type="evidence" value="ECO:0007669"/>
    <property type="project" value="InterPro"/>
</dbReference>
<dbReference type="InterPro" id="IPR001678">
    <property type="entry name" value="MeTrfase_RsmB-F_NOP2_dom"/>
</dbReference>
<evidence type="ECO:0000256" key="4">
    <source>
        <dbReference type="ARBA" id="ARBA00022884"/>
    </source>
</evidence>
<evidence type="ECO:0000256" key="1">
    <source>
        <dbReference type="ARBA" id="ARBA00022603"/>
    </source>
</evidence>
<dbReference type="InterPro" id="IPR006027">
    <property type="entry name" value="NusB_RsmB_TIM44"/>
</dbReference>
<evidence type="ECO:0000313" key="9">
    <source>
        <dbReference type="Proteomes" id="UP000316095"/>
    </source>
</evidence>
<dbReference type="InterPro" id="IPR035926">
    <property type="entry name" value="NusB-like_sf"/>
</dbReference>
<reference evidence="8 9" key="1">
    <citation type="submission" date="2019-02" db="EMBL/GenBank/DDBJ databases">
        <title>Deep-cultivation of Planctomycetes and their phenomic and genomic characterization uncovers novel biology.</title>
        <authorList>
            <person name="Wiegand S."/>
            <person name="Jogler M."/>
            <person name="Boedeker C."/>
            <person name="Pinto D."/>
            <person name="Vollmers J."/>
            <person name="Rivas-Marin E."/>
            <person name="Kohn T."/>
            <person name="Peeters S.H."/>
            <person name="Heuer A."/>
            <person name="Rast P."/>
            <person name="Oberbeckmann S."/>
            <person name="Bunk B."/>
            <person name="Jeske O."/>
            <person name="Meyerdierks A."/>
            <person name="Storesund J.E."/>
            <person name="Kallscheuer N."/>
            <person name="Luecker S."/>
            <person name="Lage O.M."/>
            <person name="Pohl T."/>
            <person name="Merkel B.J."/>
            <person name="Hornburger P."/>
            <person name="Mueller R.-W."/>
            <person name="Bruemmer F."/>
            <person name="Labrenz M."/>
            <person name="Spormann A.M."/>
            <person name="Op Den Camp H."/>
            <person name="Overmann J."/>
            <person name="Amann R."/>
            <person name="Jetten M.S.M."/>
            <person name="Mascher T."/>
            <person name="Medema M.H."/>
            <person name="Devos D.P."/>
            <person name="Kaster A.-K."/>
            <person name="Ovreas L."/>
            <person name="Rohde M."/>
            <person name="Galperin M.Y."/>
            <person name="Jogler C."/>
        </authorList>
    </citation>
    <scope>NUCLEOTIDE SEQUENCE [LARGE SCALE GENOMIC DNA]</scope>
    <source>
        <strain evidence="8 9">Pan54</strain>
    </source>
</reference>
<evidence type="ECO:0000313" key="8">
    <source>
        <dbReference type="EMBL" id="TWT62186.1"/>
    </source>
</evidence>
<evidence type="ECO:0000256" key="5">
    <source>
        <dbReference type="PROSITE-ProRule" id="PRU01023"/>
    </source>
</evidence>
<dbReference type="Gene3D" id="1.10.940.10">
    <property type="entry name" value="NusB-like"/>
    <property type="match status" value="1"/>
</dbReference>
<evidence type="ECO:0000259" key="7">
    <source>
        <dbReference type="PROSITE" id="PS51686"/>
    </source>
</evidence>
<dbReference type="Pfam" id="PF01029">
    <property type="entry name" value="NusB"/>
    <property type="match status" value="1"/>
</dbReference>
<feature type="active site" description="Nucleophile" evidence="5">
    <location>
        <position position="423"/>
    </location>
</feature>
<dbReference type="Proteomes" id="UP000316095">
    <property type="component" value="Unassembled WGS sequence"/>
</dbReference>
<dbReference type="PANTHER" id="PTHR22807">
    <property type="entry name" value="NOP2 YEAST -RELATED NOL1/NOP2/FMU SUN DOMAIN-CONTAINING"/>
    <property type="match status" value="1"/>
</dbReference>
<dbReference type="PRINTS" id="PR02008">
    <property type="entry name" value="RCMTFAMILY"/>
</dbReference>
<comment type="similarity">
    <text evidence="5">Belongs to the class I-like SAM-binding methyltransferase superfamily. RsmB/NOP family.</text>
</comment>
<feature type="region of interest" description="Disordered" evidence="6">
    <location>
        <begin position="1"/>
        <end position="22"/>
    </location>
</feature>
<protein>
    <submittedName>
        <fullName evidence="8">Ribosomal RNA small subunit methyltransferase B</fullName>
        <ecNumber evidence="8">2.1.1.176</ecNumber>
    </submittedName>
</protein>
<dbReference type="InterPro" id="IPR054728">
    <property type="entry name" value="RsmB-like_ferredoxin"/>
</dbReference>
<sequence length="482" mass="55457">MPQRKRPVRSQVRKQRQKQPPSIPRTIRHAVYILIERYRTTGQLVRDQVLELFLNDEIRPQAVAWSERLILRQRTIDRVLKECVSRPVDQVQASLWTILRMGANELLFGPADSQHAAISETVEICRLLTHPEWTGFVNGVLRGVQRLLTDQVTKEIAANAYPFENHEYRVLNKEIFPDLEAHFPSYMGFAFSLPEPLIREWDRRYTREEFIELCWSTLEAPPMHVRLNRIAVEPAQWVERCREAEIAVSTTEVPESIRIDQKVRLSNLPGFEAGEFVVQDIAATHAAKLLNPYPGQRVLDLCAGPGTKTTQLAELMLDRGELLATEVSPRRIEQIEENAKRLQISCIKTLLIDREDPYISDEPFDAILIDAPCSNTAVLGKRAEARWRYSITELHLLNDIQMQLLDTASELLVEDGRMVYSTCSIEPKENEQLISRWLETHPEFTCSEMKSILPNANRDGGFCALVERRENSEEIENVDELS</sequence>